<dbReference type="Pfam" id="PF07791">
    <property type="entry name" value="Imm11"/>
    <property type="match status" value="1"/>
</dbReference>
<evidence type="ECO:0000259" key="1">
    <source>
        <dbReference type="Pfam" id="PF07791"/>
    </source>
</evidence>
<name>A0A848J2E4_9BACT</name>
<dbReference type="Proteomes" id="UP000559010">
    <property type="component" value="Unassembled WGS sequence"/>
</dbReference>
<protein>
    <recommendedName>
        <fullName evidence="1">Immunity MXAN-0049 protein domain-containing protein</fullName>
    </recommendedName>
</protein>
<proteinExistence type="predicted"/>
<organism evidence="2 3">
    <name type="scientific">Marinigracilibium pacificum</name>
    <dbReference type="NCBI Taxonomy" id="2729599"/>
    <lineage>
        <taxon>Bacteria</taxon>
        <taxon>Pseudomonadati</taxon>
        <taxon>Bacteroidota</taxon>
        <taxon>Cytophagia</taxon>
        <taxon>Cytophagales</taxon>
        <taxon>Flammeovirgaceae</taxon>
        <taxon>Marinigracilibium</taxon>
    </lineage>
</organism>
<dbReference type="EMBL" id="JABBNU010000016">
    <property type="protein sequence ID" value="NMM50767.1"/>
    <property type="molecule type" value="Genomic_DNA"/>
</dbReference>
<comment type="caution">
    <text evidence="2">The sequence shown here is derived from an EMBL/GenBank/DDBJ whole genome shotgun (WGS) entry which is preliminary data.</text>
</comment>
<gene>
    <name evidence="2" type="ORF">HH304_20325</name>
</gene>
<evidence type="ECO:0000313" key="2">
    <source>
        <dbReference type="EMBL" id="NMM50767.1"/>
    </source>
</evidence>
<feature type="domain" description="Immunity MXAN-0049 protein" evidence="1">
    <location>
        <begin position="128"/>
        <end position="203"/>
    </location>
</feature>
<keyword evidence="3" id="KW-1185">Reference proteome</keyword>
<reference evidence="2 3" key="1">
    <citation type="submission" date="2020-04" db="EMBL/GenBank/DDBJ databases">
        <title>Flammeovirgaceae bacterium KN852 isolated from deep sea.</title>
        <authorList>
            <person name="Zhang D.-C."/>
        </authorList>
    </citation>
    <scope>NUCLEOTIDE SEQUENCE [LARGE SCALE GENOMIC DNA]</scope>
    <source>
        <strain evidence="2 3">KN852</strain>
    </source>
</reference>
<dbReference type="InterPro" id="IPR012433">
    <property type="entry name" value="Imm11"/>
</dbReference>
<sequence>MKLENKVYKLNWGFNHSGDSEKDAFHIPFKNNMEFSADMMSVREFELPERLYLQANFRIIENIDYPLTDLNIQIISKRILDIINELGGIKHRQVPITMIDDTFLDELFDKQGELKPNVPTNNDFVGIQLMEYTDVFDYDKSEYEEDFILPVGHISKLILKKPKYGFPPIFKLKECSSEVFISEQTYNRMKNENIRGFDFEEIEVS</sequence>
<dbReference type="RefSeq" id="WP_169685135.1">
    <property type="nucleotide sequence ID" value="NZ_JABBNU010000016.1"/>
</dbReference>
<dbReference type="AlphaFoldDB" id="A0A848J2E4"/>
<accession>A0A848J2E4</accession>
<evidence type="ECO:0000313" key="3">
    <source>
        <dbReference type="Proteomes" id="UP000559010"/>
    </source>
</evidence>